<dbReference type="Pfam" id="PF05380">
    <property type="entry name" value="Peptidase_A17"/>
    <property type="match status" value="1"/>
</dbReference>
<evidence type="ECO:0000313" key="3">
    <source>
        <dbReference type="Proteomes" id="UP001235939"/>
    </source>
</evidence>
<dbReference type="PANTHER" id="PTHR47331">
    <property type="entry name" value="PHD-TYPE DOMAIN-CONTAINING PROTEIN"/>
    <property type="match status" value="1"/>
</dbReference>
<dbReference type="SUPFAM" id="SSF50630">
    <property type="entry name" value="Acid proteases"/>
    <property type="match status" value="1"/>
</dbReference>
<dbReference type="EMBL" id="CP092868">
    <property type="protein sequence ID" value="UYV69330.1"/>
    <property type="molecule type" value="Genomic_DNA"/>
</dbReference>
<dbReference type="InterPro" id="IPR000477">
    <property type="entry name" value="RT_dom"/>
</dbReference>
<gene>
    <name evidence="2" type="ORF">LAZ67_6003257</name>
</gene>
<protein>
    <recommendedName>
        <fullName evidence="1">Reverse transcriptase domain-containing protein</fullName>
    </recommendedName>
</protein>
<dbReference type="SUPFAM" id="SSF56672">
    <property type="entry name" value="DNA/RNA polymerases"/>
    <property type="match status" value="1"/>
</dbReference>
<reference evidence="2 3" key="1">
    <citation type="submission" date="2022-01" db="EMBL/GenBank/DDBJ databases">
        <title>A chromosomal length assembly of Cordylochernes scorpioides.</title>
        <authorList>
            <person name="Zeh D."/>
            <person name="Zeh J."/>
        </authorList>
    </citation>
    <scope>NUCLEOTIDE SEQUENCE [LARGE SCALE GENOMIC DNA]</scope>
    <source>
        <strain evidence="2">IN4F17</strain>
        <tissue evidence="2">Whole Body</tissue>
    </source>
</reference>
<dbReference type="PANTHER" id="PTHR47331:SF1">
    <property type="entry name" value="GAG-LIKE PROTEIN"/>
    <property type="match status" value="1"/>
</dbReference>
<dbReference type="InterPro" id="IPR021109">
    <property type="entry name" value="Peptidase_aspartic_dom_sf"/>
</dbReference>
<dbReference type="InterPro" id="IPR008042">
    <property type="entry name" value="Retrotrans_Pao"/>
</dbReference>
<evidence type="ECO:0000313" key="2">
    <source>
        <dbReference type="EMBL" id="UYV69330.1"/>
    </source>
</evidence>
<dbReference type="Proteomes" id="UP001235939">
    <property type="component" value="Chromosome 06"/>
</dbReference>
<dbReference type="Pfam" id="PF00078">
    <property type="entry name" value="RVT_1"/>
    <property type="match status" value="1"/>
</dbReference>
<dbReference type="CDD" id="cd01644">
    <property type="entry name" value="RT_pepA17"/>
    <property type="match status" value="1"/>
</dbReference>
<evidence type="ECO:0000259" key="1">
    <source>
        <dbReference type="Pfam" id="PF00078"/>
    </source>
</evidence>
<name>A0ABY6KQE3_9ARAC</name>
<sequence length="933" mass="105424">MATEDSVEHRCSFMKGVCSVEGVKEINSIKGEMKMLSSSVNRMKHENEQCIKDLRGEIKKLTKLLGEIKLSPPECRLGHIASDCSRQSSMFANRNTLDNAEIVNIRSYGGDQTGNLPIVKVNINGNMWHLLYDTGSQVSIIDSEKCKVLKENWDDALKTLRIVSVTGHEQTLTRVKTCRVGSENGTVLGEIRFWLMSLGDKGYDGILGINDIRRLNIQLPPVRECCNMISVKPEDHEYVDLSCIASAHRPMVSSSLDKKSVRRIENGAVKLPPTEFNRNCNSAKRLMNPRPPYTKSFDRGDLVMLAVPKTEGYSNVYGPFRVEARVSDVNFRAYADDLVVVISGLRHGQLSKAQHAIDLITNWCGLHKLELSVNKCQAMFVQKPRGRIRMLRRDLISNGQVVQWSDSIRVLGMRFDSRLTFHQHVTEVCSKVRGMLPRLSAAANFNFGFGFRALRMLYLQGIGVKTELYLKKYGYVDAEFPVEPPPTPQPLPYPPFFFLPSDIPELPPEVTYYTDGSKTNDGVGAGPSACSSKLGWILSGNVSSSETGNSYISLCSTSQGDDNLRKFFELESVPAALPLTKEEKSCGDIYDKNFCISTDGRYSVGLPFKSVPNLGDSRQNAMKRFLALERKLHKSSNLLHQYKDFMMEYLSLNHMELIPKNERDKPSDKCYFIPHHCVLREQISTTKLRVVFDASCKTSNNYSLNEFLHTGPKLQHDIFNILVKFRTNPIAFTGDIEKMYRKIKVNSSDLDFQRIIWRNSPLESLLEYRFLTVTYGMSCAPYLAIRTLIQLATDKELLFPEASKIIKTDFYVDDLLSGATTIEEAKVLIDDIRKIFFSGGFCIRKWMSNVPEVFSEVPEALKAHDSYDIGDNSSVKILGINWNPSTDNLTITVNSLKVVYSKRQLLSDISRIYDPLGWLSPVIISFKILFQTL</sequence>
<proteinExistence type="predicted"/>
<dbReference type="InterPro" id="IPR043502">
    <property type="entry name" value="DNA/RNA_pol_sf"/>
</dbReference>
<accession>A0ABY6KQE3</accession>
<dbReference type="Gene3D" id="2.40.70.10">
    <property type="entry name" value="Acid Proteases"/>
    <property type="match status" value="1"/>
</dbReference>
<organism evidence="2 3">
    <name type="scientific">Cordylochernes scorpioides</name>
    <dbReference type="NCBI Taxonomy" id="51811"/>
    <lineage>
        <taxon>Eukaryota</taxon>
        <taxon>Metazoa</taxon>
        <taxon>Ecdysozoa</taxon>
        <taxon>Arthropoda</taxon>
        <taxon>Chelicerata</taxon>
        <taxon>Arachnida</taxon>
        <taxon>Pseudoscorpiones</taxon>
        <taxon>Cheliferoidea</taxon>
        <taxon>Chernetidae</taxon>
        <taxon>Cordylochernes</taxon>
    </lineage>
</organism>
<keyword evidence="3" id="KW-1185">Reference proteome</keyword>
<feature type="domain" description="Reverse transcriptase" evidence="1">
    <location>
        <begin position="324"/>
        <end position="414"/>
    </location>
</feature>